<dbReference type="InterPro" id="IPR001594">
    <property type="entry name" value="Palmitoyltrfase_DHHC"/>
</dbReference>
<dbReference type="GO" id="GO:0006612">
    <property type="term" value="P:protein targeting to membrane"/>
    <property type="evidence" value="ECO:0007669"/>
    <property type="project" value="TreeGrafter"/>
</dbReference>
<feature type="region of interest" description="Disordered" evidence="11">
    <location>
        <begin position="25"/>
        <end position="59"/>
    </location>
</feature>
<keyword evidence="3 10" id="KW-0812">Transmembrane</keyword>
<dbReference type="AlphaFoldDB" id="A0A9W7EP88"/>
<dbReference type="EC" id="2.3.1.225" evidence="10"/>
<keyword evidence="7" id="KW-0449">Lipoprotein</keyword>
<evidence type="ECO:0000256" key="9">
    <source>
        <dbReference type="ARBA" id="ARBA00048048"/>
    </source>
</evidence>
<feature type="transmembrane region" description="Helical" evidence="10">
    <location>
        <begin position="410"/>
        <end position="433"/>
    </location>
</feature>
<keyword evidence="4 10" id="KW-1133">Transmembrane helix</keyword>
<evidence type="ECO:0000313" key="13">
    <source>
        <dbReference type="EMBL" id="GMH84995.1"/>
    </source>
</evidence>
<comment type="catalytic activity">
    <reaction evidence="9 10">
        <text>L-cysteinyl-[protein] + hexadecanoyl-CoA = S-hexadecanoyl-L-cysteinyl-[protein] + CoA</text>
        <dbReference type="Rhea" id="RHEA:36683"/>
        <dbReference type="Rhea" id="RHEA-COMP:10131"/>
        <dbReference type="Rhea" id="RHEA-COMP:11032"/>
        <dbReference type="ChEBI" id="CHEBI:29950"/>
        <dbReference type="ChEBI" id="CHEBI:57287"/>
        <dbReference type="ChEBI" id="CHEBI:57379"/>
        <dbReference type="ChEBI" id="CHEBI:74151"/>
        <dbReference type="EC" id="2.3.1.225"/>
    </reaction>
</comment>
<organism evidence="13 14">
    <name type="scientific">Triparma verrucosa</name>
    <dbReference type="NCBI Taxonomy" id="1606542"/>
    <lineage>
        <taxon>Eukaryota</taxon>
        <taxon>Sar</taxon>
        <taxon>Stramenopiles</taxon>
        <taxon>Ochrophyta</taxon>
        <taxon>Bolidophyceae</taxon>
        <taxon>Parmales</taxon>
        <taxon>Triparmaceae</taxon>
        <taxon>Triparma</taxon>
    </lineage>
</organism>
<comment type="subcellular location">
    <subcellularLocation>
        <location evidence="1">Endomembrane system</location>
        <topology evidence="1">Multi-pass membrane protein</topology>
    </subcellularLocation>
</comment>
<dbReference type="PROSITE" id="PS50216">
    <property type="entry name" value="DHHC"/>
    <property type="match status" value="1"/>
</dbReference>
<dbReference type="PANTHER" id="PTHR22883">
    <property type="entry name" value="ZINC FINGER DHHC DOMAIN CONTAINING PROTEIN"/>
    <property type="match status" value="1"/>
</dbReference>
<dbReference type="GO" id="GO:0005783">
    <property type="term" value="C:endoplasmic reticulum"/>
    <property type="evidence" value="ECO:0007669"/>
    <property type="project" value="TreeGrafter"/>
</dbReference>
<dbReference type="Pfam" id="PF01529">
    <property type="entry name" value="DHHC"/>
    <property type="match status" value="1"/>
</dbReference>
<keyword evidence="14" id="KW-1185">Reference proteome</keyword>
<evidence type="ECO:0000256" key="10">
    <source>
        <dbReference type="RuleBase" id="RU079119"/>
    </source>
</evidence>
<evidence type="ECO:0000256" key="5">
    <source>
        <dbReference type="ARBA" id="ARBA00023136"/>
    </source>
</evidence>
<evidence type="ECO:0000313" key="14">
    <source>
        <dbReference type="Proteomes" id="UP001165160"/>
    </source>
</evidence>
<proteinExistence type="inferred from homology"/>
<accession>A0A9W7EP88</accession>
<evidence type="ECO:0000256" key="6">
    <source>
        <dbReference type="ARBA" id="ARBA00023139"/>
    </source>
</evidence>
<dbReference type="InterPro" id="IPR039859">
    <property type="entry name" value="PFA4/ZDH16/20/ERF2-like"/>
</dbReference>
<comment type="similarity">
    <text evidence="10">Belongs to the DHHC palmitoyltransferase family.</text>
</comment>
<dbReference type="PANTHER" id="PTHR22883:SF43">
    <property type="entry name" value="PALMITOYLTRANSFERASE APP"/>
    <property type="match status" value="1"/>
</dbReference>
<evidence type="ECO:0000259" key="12">
    <source>
        <dbReference type="Pfam" id="PF01529"/>
    </source>
</evidence>
<keyword evidence="6" id="KW-0564">Palmitate</keyword>
<comment type="domain">
    <text evidence="10">The DHHC domain is required for palmitoyltransferase activity.</text>
</comment>
<feature type="domain" description="Palmitoyltransferase DHHC" evidence="12">
    <location>
        <begin position="303"/>
        <end position="443"/>
    </location>
</feature>
<dbReference type="EMBL" id="BRXX01000044">
    <property type="protein sequence ID" value="GMH84995.1"/>
    <property type="molecule type" value="Genomic_DNA"/>
</dbReference>
<feature type="transmembrane region" description="Helical" evidence="10">
    <location>
        <begin position="351"/>
        <end position="371"/>
    </location>
</feature>
<dbReference type="GO" id="GO:0005794">
    <property type="term" value="C:Golgi apparatus"/>
    <property type="evidence" value="ECO:0007669"/>
    <property type="project" value="TreeGrafter"/>
</dbReference>
<feature type="compositionally biased region" description="Polar residues" evidence="11">
    <location>
        <begin position="43"/>
        <end position="55"/>
    </location>
</feature>
<evidence type="ECO:0000256" key="11">
    <source>
        <dbReference type="SAM" id="MobiDB-lite"/>
    </source>
</evidence>
<protein>
    <recommendedName>
        <fullName evidence="10">Palmitoyltransferase</fullName>
        <ecNumber evidence="10">2.3.1.225</ecNumber>
    </recommendedName>
</protein>
<reference evidence="14" key="1">
    <citation type="journal article" date="2023" name="Commun. Biol.">
        <title>Genome analysis of Parmales, the sister group of diatoms, reveals the evolutionary specialization of diatoms from phago-mixotrophs to photoautotrophs.</title>
        <authorList>
            <person name="Ban H."/>
            <person name="Sato S."/>
            <person name="Yoshikawa S."/>
            <person name="Yamada K."/>
            <person name="Nakamura Y."/>
            <person name="Ichinomiya M."/>
            <person name="Sato N."/>
            <person name="Blanc-Mathieu R."/>
            <person name="Endo H."/>
            <person name="Kuwata A."/>
            <person name="Ogata H."/>
        </authorList>
    </citation>
    <scope>NUCLEOTIDE SEQUENCE [LARGE SCALE GENOMIC DNA]</scope>
    <source>
        <strain evidence="14">NIES 3699</strain>
    </source>
</reference>
<evidence type="ECO:0000256" key="8">
    <source>
        <dbReference type="ARBA" id="ARBA00023315"/>
    </source>
</evidence>
<sequence>MPFGANPDDVVLTITDDGERVLTRRGDNLSNLNLASDDPSAPLNPQSTQSDNRASLENLPPHMRNLGQSLFNQDDFDDVCPSTTPSAEVALAKESEGMLGKLRLIRFPIECSDPETRMTQEKFASIRKDPNNASPLECRIHRRFSVVTAYSSCTDEGWIKVGFHGKWGWARASLFQQINECKNYQLFGGNNLFFLDGKVMMGPDLPTFRMSNILVILPLLLWLSLVYPNLEKDADKWLAVELALGSACVWALWSTALTDPGIIPRREPHEPLVVPEVVLAAITGDIEKARGRSLAQTTTPAGYKYCRTCRIYRPPRAKHCNCCNNCVDRFDHHCPWTGTCIGRRNYRYFSIFVYLCTALCVTIFIPSLLLIKQEVDKIEGGGDGTVVEQEGSRYEKITTSMSKYPGGPMLMFYTFFAFFSVFGLSFFHSILIFNSETTNENLKGVYWDSTNSKKIPNENDRGGPLNCVTHWCGPTTKSKLPKMDKVVLVA</sequence>
<feature type="transmembrane region" description="Helical" evidence="10">
    <location>
        <begin position="207"/>
        <end position="225"/>
    </location>
</feature>
<evidence type="ECO:0000256" key="3">
    <source>
        <dbReference type="ARBA" id="ARBA00022692"/>
    </source>
</evidence>
<keyword evidence="8 10" id="KW-0012">Acyltransferase</keyword>
<dbReference type="Proteomes" id="UP001165160">
    <property type="component" value="Unassembled WGS sequence"/>
</dbReference>
<keyword evidence="2 10" id="KW-0808">Transferase</keyword>
<gene>
    <name evidence="13" type="ORF">TrVE_jg5116</name>
</gene>
<keyword evidence="5 10" id="KW-0472">Membrane</keyword>
<evidence type="ECO:0000256" key="2">
    <source>
        <dbReference type="ARBA" id="ARBA00022679"/>
    </source>
</evidence>
<evidence type="ECO:0000256" key="7">
    <source>
        <dbReference type="ARBA" id="ARBA00023288"/>
    </source>
</evidence>
<dbReference type="GO" id="GO:0019706">
    <property type="term" value="F:protein-cysteine S-palmitoyltransferase activity"/>
    <property type="evidence" value="ECO:0007669"/>
    <property type="project" value="UniProtKB-EC"/>
</dbReference>
<evidence type="ECO:0000256" key="1">
    <source>
        <dbReference type="ARBA" id="ARBA00004127"/>
    </source>
</evidence>
<evidence type="ECO:0000256" key="4">
    <source>
        <dbReference type="ARBA" id="ARBA00022989"/>
    </source>
</evidence>
<comment type="caution">
    <text evidence="13">The sequence shown here is derived from an EMBL/GenBank/DDBJ whole genome shotgun (WGS) entry which is preliminary data.</text>
</comment>
<name>A0A9W7EP88_9STRA</name>